<dbReference type="OrthoDB" id="132045at2157"/>
<proteinExistence type="predicted"/>
<keyword evidence="4" id="KW-1185">Reference proteome</keyword>
<protein>
    <submittedName>
        <fullName evidence="3">AAA family ATPase</fullName>
    </submittedName>
</protein>
<dbReference type="InterPro" id="IPR011579">
    <property type="entry name" value="ATPase_dom"/>
</dbReference>
<dbReference type="Pfam" id="PF01637">
    <property type="entry name" value="ATPase_2"/>
    <property type="match status" value="1"/>
</dbReference>
<dbReference type="Gene3D" id="3.40.50.300">
    <property type="entry name" value="P-loop containing nucleotide triphosphate hydrolases"/>
    <property type="match status" value="1"/>
</dbReference>
<dbReference type="EMBL" id="LLYW01000018">
    <property type="protein sequence ID" value="KUH33661.1"/>
    <property type="molecule type" value="Genomic_DNA"/>
</dbReference>
<evidence type="ECO:0000259" key="1">
    <source>
        <dbReference type="Pfam" id="PF01637"/>
    </source>
</evidence>
<dbReference type="InterPro" id="IPR027417">
    <property type="entry name" value="P-loop_NTPase"/>
</dbReference>
<dbReference type="STRING" id="227598.APY94_05560"/>
<dbReference type="Pfam" id="PF21100">
    <property type="entry name" value="WHD_MCM"/>
    <property type="match status" value="1"/>
</dbReference>
<dbReference type="SUPFAM" id="SSF52540">
    <property type="entry name" value="P-loop containing nucleoside triphosphate hydrolases"/>
    <property type="match status" value="1"/>
</dbReference>
<dbReference type="PANTHER" id="PTHR34301:SF8">
    <property type="entry name" value="ATPASE DOMAIN-CONTAINING PROTEIN"/>
    <property type="match status" value="1"/>
</dbReference>
<dbReference type="AlphaFoldDB" id="A0A117ITT8"/>
<name>A0A117ITT8_9EURY</name>
<dbReference type="InterPro" id="IPR048907">
    <property type="entry name" value="WHD_MCM_arc"/>
</dbReference>
<feature type="domain" description="MCM C-terminal" evidence="2">
    <location>
        <begin position="285"/>
        <end position="345"/>
    </location>
</feature>
<dbReference type="Proteomes" id="UP000053462">
    <property type="component" value="Unassembled WGS sequence"/>
</dbReference>
<evidence type="ECO:0000313" key="3">
    <source>
        <dbReference type="EMBL" id="KUH33661.1"/>
    </source>
</evidence>
<feature type="domain" description="ATPase" evidence="1">
    <location>
        <begin position="15"/>
        <end position="252"/>
    </location>
</feature>
<dbReference type="InterPro" id="IPR036388">
    <property type="entry name" value="WH-like_DNA-bd_sf"/>
</dbReference>
<gene>
    <name evidence="3" type="ORF">APY94_05560</name>
</gene>
<dbReference type="GO" id="GO:0005524">
    <property type="term" value="F:ATP binding"/>
    <property type="evidence" value="ECO:0007669"/>
    <property type="project" value="InterPro"/>
</dbReference>
<dbReference type="Gene3D" id="1.10.10.10">
    <property type="entry name" value="Winged helix-like DNA-binding domain superfamily/Winged helix DNA-binding domain"/>
    <property type="match status" value="1"/>
</dbReference>
<dbReference type="InterPro" id="IPR036390">
    <property type="entry name" value="WH_DNA-bd_sf"/>
</dbReference>
<dbReference type="Gene3D" id="1.10.8.60">
    <property type="match status" value="1"/>
</dbReference>
<comment type="caution">
    <text evidence="3">The sequence shown here is derived from an EMBL/GenBank/DDBJ whole genome shotgun (WGS) entry which is preliminary data.</text>
</comment>
<evidence type="ECO:0000313" key="4">
    <source>
        <dbReference type="Proteomes" id="UP000053462"/>
    </source>
</evidence>
<sequence length="358" mass="40468">MLFDPRPKERREEIFDREKELESILNGINEYPISLIIGIRRVGKSSLLKVALNEYSGIGIYIDTRRLYSAGSGSISSAVLVDEINRILLGKGRVGFLRGIKVDGVSLAGLHLRPRESTWVDVLDGLEGLGRKTGKKVVVAFDEAQYLRFFGSRGGKDFLTGVAYAYDSLPDVSFVFTGSEVGLLHDFVGIDDYSSPLYGRISEEIEIRPFPRELSEEFLRRGFEEVGLKVPEDEIRKAVDELDGIPGWLVEFGFKYWKKGSFEKAIEATMDRAKAMIREELFELEKRSPRYALILKAISIGLSRWSQIKDYVEAKGGPITNARLNSILVNLEKMSWIKKENGRYQMIDPVVEKVIKEG</sequence>
<reference evidence="3 4" key="1">
    <citation type="submission" date="2015-10" db="EMBL/GenBank/DDBJ databases">
        <title>Draft genome sequence of Thermococcus celericrescens strain DSM 17994.</title>
        <authorList>
            <person name="Hong S.-J."/>
            <person name="Park C.-E."/>
            <person name="Shin J.-H."/>
        </authorList>
    </citation>
    <scope>NUCLEOTIDE SEQUENCE [LARGE SCALE GENOMIC DNA]</scope>
    <source>
        <strain evidence="3 4">DSM 17994</strain>
    </source>
</reference>
<dbReference type="PANTHER" id="PTHR34301">
    <property type="entry name" value="DNA-BINDING PROTEIN-RELATED"/>
    <property type="match status" value="1"/>
</dbReference>
<dbReference type="RefSeq" id="WP_058938689.1">
    <property type="nucleotide sequence ID" value="NZ_LLYW01000018.1"/>
</dbReference>
<evidence type="ECO:0000259" key="2">
    <source>
        <dbReference type="Pfam" id="PF21100"/>
    </source>
</evidence>
<organism evidence="3 4">
    <name type="scientific">Thermococcus celericrescens</name>
    <dbReference type="NCBI Taxonomy" id="227598"/>
    <lineage>
        <taxon>Archaea</taxon>
        <taxon>Methanobacteriati</taxon>
        <taxon>Methanobacteriota</taxon>
        <taxon>Thermococci</taxon>
        <taxon>Thermococcales</taxon>
        <taxon>Thermococcaceae</taxon>
        <taxon>Thermococcus</taxon>
    </lineage>
</organism>
<dbReference type="SUPFAM" id="SSF46785">
    <property type="entry name" value="Winged helix' DNA-binding domain"/>
    <property type="match status" value="1"/>
</dbReference>
<accession>A0A117ITT8</accession>